<accession>A0AAV1EMZ5</accession>
<feature type="region of interest" description="Disordered" evidence="1">
    <location>
        <begin position="1"/>
        <end position="33"/>
    </location>
</feature>
<dbReference type="EMBL" id="OY660864">
    <property type="protein sequence ID" value="CAJ1050092.1"/>
    <property type="molecule type" value="Genomic_DNA"/>
</dbReference>
<sequence>MTQGQRRSRRLTSYLPTRPPLPGRPGHAPLRPRSSLNRYPFVVTVLPGETELLRPVCGDLRGSVRPDEEAGHGRILRRRPGTPCWCLGRRRVEPEAWLPW</sequence>
<protein>
    <submittedName>
        <fullName evidence="2">Uncharacterized protein</fullName>
    </submittedName>
</protein>
<gene>
    <name evidence="2" type="ORF">XNOV1_A037639</name>
</gene>
<proteinExistence type="predicted"/>
<evidence type="ECO:0000313" key="3">
    <source>
        <dbReference type="Proteomes" id="UP001178508"/>
    </source>
</evidence>
<feature type="compositionally biased region" description="Basic residues" evidence="1">
    <location>
        <begin position="1"/>
        <end position="10"/>
    </location>
</feature>
<dbReference type="Proteomes" id="UP001178508">
    <property type="component" value="Chromosome 1"/>
</dbReference>
<keyword evidence="3" id="KW-1185">Reference proteome</keyword>
<reference evidence="2" key="1">
    <citation type="submission" date="2023-08" db="EMBL/GenBank/DDBJ databases">
        <authorList>
            <person name="Alioto T."/>
            <person name="Alioto T."/>
            <person name="Gomez Garrido J."/>
        </authorList>
    </citation>
    <scope>NUCLEOTIDE SEQUENCE</scope>
</reference>
<organism evidence="2 3">
    <name type="scientific">Xyrichtys novacula</name>
    <name type="common">Pearly razorfish</name>
    <name type="synonym">Hemipteronotus novacula</name>
    <dbReference type="NCBI Taxonomy" id="13765"/>
    <lineage>
        <taxon>Eukaryota</taxon>
        <taxon>Metazoa</taxon>
        <taxon>Chordata</taxon>
        <taxon>Craniata</taxon>
        <taxon>Vertebrata</taxon>
        <taxon>Euteleostomi</taxon>
        <taxon>Actinopterygii</taxon>
        <taxon>Neopterygii</taxon>
        <taxon>Teleostei</taxon>
        <taxon>Neoteleostei</taxon>
        <taxon>Acanthomorphata</taxon>
        <taxon>Eupercaria</taxon>
        <taxon>Labriformes</taxon>
        <taxon>Labridae</taxon>
        <taxon>Xyrichtys</taxon>
    </lineage>
</organism>
<evidence type="ECO:0000313" key="2">
    <source>
        <dbReference type="EMBL" id="CAJ1050092.1"/>
    </source>
</evidence>
<evidence type="ECO:0000256" key="1">
    <source>
        <dbReference type="SAM" id="MobiDB-lite"/>
    </source>
</evidence>
<dbReference type="AlphaFoldDB" id="A0AAV1EMZ5"/>
<name>A0AAV1EMZ5_XYRNO</name>